<keyword evidence="1" id="KW-0732">Signal</keyword>
<gene>
    <name evidence="3" type="ORF">BKA10_001556</name>
</gene>
<evidence type="ECO:0000313" key="4">
    <source>
        <dbReference type="Proteomes" id="UP000549113"/>
    </source>
</evidence>
<feature type="domain" description="D-glucuronyl C5-epimerase C-terminal" evidence="2">
    <location>
        <begin position="429"/>
        <end position="609"/>
    </location>
</feature>
<dbReference type="Pfam" id="PF06662">
    <property type="entry name" value="C5-epim_C"/>
    <property type="match status" value="1"/>
</dbReference>
<dbReference type="InterPro" id="IPR010598">
    <property type="entry name" value="C5-epim_C"/>
</dbReference>
<dbReference type="EMBL" id="JACIFH010000001">
    <property type="protein sequence ID" value="MBB4139762.1"/>
    <property type="molecule type" value="Genomic_DNA"/>
</dbReference>
<dbReference type="InterPro" id="IPR007253">
    <property type="entry name" value="Cell_wall-bd_2"/>
</dbReference>
<reference evidence="3 4" key="1">
    <citation type="submission" date="2020-08" db="EMBL/GenBank/DDBJ databases">
        <title>Sequencing the genomes of 1000 actinobacteria strains.</title>
        <authorList>
            <person name="Klenk H.-P."/>
        </authorList>
    </citation>
    <scope>NUCLEOTIDE SEQUENCE [LARGE SCALE GENOMIC DNA]</scope>
    <source>
        <strain evidence="3 4">DSM 19600</strain>
    </source>
</reference>
<organism evidence="3 4">
    <name type="scientific">Microbacterium invictum</name>
    <dbReference type="NCBI Taxonomy" id="515415"/>
    <lineage>
        <taxon>Bacteria</taxon>
        <taxon>Bacillati</taxon>
        <taxon>Actinomycetota</taxon>
        <taxon>Actinomycetes</taxon>
        <taxon>Micrococcales</taxon>
        <taxon>Microbacteriaceae</taxon>
        <taxon>Microbacterium</taxon>
    </lineage>
</organism>
<feature type="chain" id="PRO_5041442510" evidence="1">
    <location>
        <begin position="30"/>
        <end position="635"/>
    </location>
</feature>
<dbReference type="AlphaFoldDB" id="A0AA40SP06"/>
<dbReference type="RefSeq" id="WP_183499383.1">
    <property type="nucleotide sequence ID" value="NZ_BAABCO010000001.1"/>
</dbReference>
<dbReference type="SUPFAM" id="SSF48208">
    <property type="entry name" value="Six-hairpin glycosidases"/>
    <property type="match status" value="2"/>
</dbReference>
<name>A0AA40SP06_9MICO</name>
<keyword evidence="4" id="KW-1185">Reference proteome</keyword>
<evidence type="ECO:0000259" key="2">
    <source>
        <dbReference type="Pfam" id="PF06662"/>
    </source>
</evidence>
<dbReference type="PANTHER" id="PTHR30032:SF8">
    <property type="entry name" value="GERMINATION-SPECIFIC N-ACETYLMURAMOYL-L-ALANINE AMIDASE"/>
    <property type="match status" value="1"/>
</dbReference>
<dbReference type="InterPro" id="IPR008928">
    <property type="entry name" value="6-hairpin_glycosidase_sf"/>
</dbReference>
<dbReference type="PANTHER" id="PTHR30032">
    <property type="entry name" value="N-ACETYLMURAMOYL-L-ALANINE AMIDASE-RELATED"/>
    <property type="match status" value="1"/>
</dbReference>
<comment type="caution">
    <text evidence="3">The sequence shown here is derived from an EMBL/GenBank/DDBJ whole genome shotgun (WGS) entry which is preliminary data.</text>
</comment>
<accession>A0AA40SP06</accession>
<proteinExistence type="predicted"/>
<evidence type="ECO:0000313" key="3">
    <source>
        <dbReference type="EMBL" id="MBB4139762.1"/>
    </source>
</evidence>
<evidence type="ECO:0000256" key="1">
    <source>
        <dbReference type="SAM" id="SignalP"/>
    </source>
</evidence>
<dbReference type="GO" id="GO:0005975">
    <property type="term" value="P:carbohydrate metabolic process"/>
    <property type="evidence" value="ECO:0007669"/>
    <property type="project" value="InterPro"/>
</dbReference>
<feature type="signal peptide" evidence="1">
    <location>
        <begin position="1"/>
        <end position="29"/>
    </location>
</feature>
<protein>
    <submittedName>
        <fullName evidence="3">Cell wall-binding protein</fullName>
    </submittedName>
</protein>
<dbReference type="Proteomes" id="UP000549113">
    <property type="component" value="Unassembled WGS sequence"/>
</dbReference>
<sequence>MRAMPNRIVAVLVTAVLAWSLANPIAAIADGDERLWGQTRYETSVAVSQRFDPRPAVAFVATGTDYPDALAGAAAAAATGGPLLLTSRTHLPAVVRMELQRLKPKKIIVLGLAGAISDDVVKSLSALAPTERVGGADRYATSQRLIDRVFSSTRSVAIATGRGYADALVTGAAAGGAGAPLLLIDGGRTVVPTGTIAALRRWGVEEIAIAGGHGAVDIHIEQQLRTAGFAVTRHAGPTRFETAVAVNAAYYSAATPDAVFLSTGLDFPDALSASALAGHRHAPLYLTRKTCVPKAAHDAITDLDADLITVGGVGAVSAAAAANTACPGSAPRIPKWATTGWELSSDIVPYDDRTPVDVHDRSITLDATGLRIYERRDNGVRADHPVAYAQYGISALMEYQRTGTKLWLDRALRHGERLTQMRTERDGAWWFPYLFPWTYYERTLTVPWWSGMAQGEALSLFVRLHEETGDARWWTAAEQTWASFLQPPVAGSPWSTMVDRGRLFFEEYAGNQPPLLVLNGQVFAAFGVYDYWQATGDPRARAYVDGAATTVLKIMPLIRKPGGVSYYCAQEPYCQSSRWQNANYHAIHSWQLDTLARLTGDTAFTKWADLLRSDWQRSARFAQPPTLGWEDGPPQ</sequence>
<dbReference type="Pfam" id="PF04122">
    <property type="entry name" value="CW_binding_2"/>
    <property type="match status" value="3"/>
</dbReference>
<dbReference type="InterPro" id="IPR051922">
    <property type="entry name" value="Bact_Sporulation_Assoc"/>
</dbReference>